<gene>
    <name evidence="4" type="ORF">HHL21_14585</name>
</gene>
<comment type="similarity">
    <text evidence="2">Belongs to the YejK family.</text>
</comment>
<evidence type="ECO:0000256" key="3">
    <source>
        <dbReference type="ARBA" id="ARBA00022490"/>
    </source>
</evidence>
<comment type="subcellular location">
    <subcellularLocation>
        <location evidence="1">Cytoplasm</location>
    </subcellularLocation>
</comment>
<protein>
    <submittedName>
        <fullName evidence="4">Nucleoid-associated protein</fullName>
    </submittedName>
</protein>
<evidence type="ECO:0000256" key="2">
    <source>
        <dbReference type="ARBA" id="ARBA00009035"/>
    </source>
</evidence>
<dbReference type="RefSeq" id="WP_169467069.1">
    <property type="nucleotide sequence ID" value="NZ_JABBGG010000007.1"/>
</dbReference>
<comment type="caution">
    <text evidence="4">The sequence shown here is derived from an EMBL/GenBank/DDBJ whole genome shotgun (WGS) entry which is preliminary data.</text>
</comment>
<dbReference type="GO" id="GO:0005737">
    <property type="term" value="C:cytoplasm"/>
    <property type="evidence" value="ECO:0007669"/>
    <property type="project" value="UniProtKB-SubCell"/>
</dbReference>
<organism evidence="4 5">
    <name type="scientific">Massilia polaris</name>
    <dbReference type="NCBI Taxonomy" id="2728846"/>
    <lineage>
        <taxon>Bacteria</taxon>
        <taxon>Pseudomonadati</taxon>
        <taxon>Pseudomonadota</taxon>
        <taxon>Betaproteobacteria</taxon>
        <taxon>Burkholderiales</taxon>
        <taxon>Oxalobacteraceae</taxon>
        <taxon>Telluria group</taxon>
        <taxon>Massilia</taxon>
    </lineage>
</organism>
<dbReference type="Proteomes" id="UP000583752">
    <property type="component" value="Unassembled WGS sequence"/>
</dbReference>
<name>A0A848HRA8_9BURK</name>
<reference evidence="4 5" key="1">
    <citation type="submission" date="2020-04" db="EMBL/GenBank/DDBJ databases">
        <title>Massilia sp. RP-1-19 isolated from soil.</title>
        <authorList>
            <person name="Dahal R.H."/>
        </authorList>
    </citation>
    <scope>NUCLEOTIDE SEQUENCE [LARGE SCALE GENOMIC DNA]</scope>
    <source>
        <strain evidence="4 5">RP-1-19</strain>
    </source>
</reference>
<dbReference type="GO" id="GO:0009295">
    <property type="term" value="C:nucleoid"/>
    <property type="evidence" value="ECO:0007669"/>
    <property type="project" value="InterPro"/>
</dbReference>
<dbReference type="PANTHER" id="PTHR38772">
    <property type="match status" value="1"/>
</dbReference>
<dbReference type="AlphaFoldDB" id="A0A848HRA8"/>
<proteinExistence type="inferred from homology"/>
<evidence type="ECO:0000256" key="1">
    <source>
        <dbReference type="ARBA" id="ARBA00004496"/>
    </source>
</evidence>
<dbReference type="Pfam" id="PF04245">
    <property type="entry name" value="NA37"/>
    <property type="match status" value="1"/>
</dbReference>
<keyword evidence="3" id="KW-0963">Cytoplasm</keyword>
<evidence type="ECO:0000313" key="5">
    <source>
        <dbReference type="Proteomes" id="UP000583752"/>
    </source>
</evidence>
<accession>A0A848HRA8</accession>
<keyword evidence="5" id="KW-1185">Reference proteome</keyword>
<dbReference type="PANTHER" id="PTHR38772:SF1">
    <property type="entry name" value="NUCLEOID-ASSOCIATED PROTEIN YEJK"/>
    <property type="match status" value="1"/>
</dbReference>
<dbReference type="InterPro" id="IPR007358">
    <property type="entry name" value="Nucleoid_associated_NdpA"/>
</dbReference>
<sequence>MSFEVQYAVIHSFTKEANTTVLKGMVKKIKTIDVGLPAVVALVKGVNGLLGKTGNILSYGQFGDDKREGPFPSRFDAYQTANPTDASFLALSHVAVDELAKEAAEEPFATGGHILVAAYTNDGRPFFLVAMIKQRGGIQLDADYVPIEITEVDLSKVYQAARISVKRYLDVKVMAPEVVAEDKIPEDRTYLAFLGQGTHNQASGYFVTALGCTKGIGSSRATQNALDAVHTFFGRADLKPFRLEARNAVASYLEGKEKTGQNAILTELAFCATGPMKASQETVIEEFKAYLNSDLAKVPAAFAVHKGTLKKGTRIKAEMPSYSFTFERKSLGDSNNSAVFFNVKNKSITFNNLNDKTVKEIIAELALHK</sequence>
<dbReference type="EMBL" id="JABBGG010000007">
    <property type="protein sequence ID" value="NML62281.1"/>
    <property type="molecule type" value="Genomic_DNA"/>
</dbReference>
<evidence type="ECO:0000313" key="4">
    <source>
        <dbReference type="EMBL" id="NML62281.1"/>
    </source>
</evidence>